<sequence length="69" mass="8086">MRQSMSAPEEMEELSGDELDDISARDIAIARYKRNHDYLSEIFTPYKAEYIIPPPLEIQQSKEELEKLI</sequence>
<evidence type="ECO:0000259" key="1">
    <source>
        <dbReference type="Pfam" id="PF20497"/>
    </source>
</evidence>
<dbReference type="Proteomes" id="UP000253551">
    <property type="component" value="Unassembled WGS sequence"/>
</dbReference>
<feature type="domain" description="SWI/SNF and RSC complexes subunit Ssr4 C-terminal" evidence="1">
    <location>
        <begin position="12"/>
        <end position="67"/>
    </location>
</feature>
<dbReference type="EMBL" id="PJQM01006317">
    <property type="protein sequence ID" value="RCH79878.1"/>
    <property type="molecule type" value="Genomic_DNA"/>
</dbReference>
<feature type="non-terminal residue" evidence="2">
    <location>
        <position position="69"/>
    </location>
</feature>
<keyword evidence="3" id="KW-1185">Reference proteome</keyword>
<dbReference type="AlphaFoldDB" id="A0A367IQB8"/>
<dbReference type="OrthoDB" id="5321006at2759"/>
<evidence type="ECO:0000313" key="2">
    <source>
        <dbReference type="EMBL" id="RCH79878.1"/>
    </source>
</evidence>
<dbReference type="InterPro" id="IPR046464">
    <property type="entry name" value="SWI-SNF_Ssr4_C"/>
</dbReference>
<organism evidence="2 3">
    <name type="scientific">Rhizopus stolonifer</name>
    <name type="common">Rhizopus nigricans</name>
    <dbReference type="NCBI Taxonomy" id="4846"/>
    <lineage>
        <taxon>Eukaryota</taxon>
        <taxon>Fungi</taxon>
        <taxon>Fungi incertae sedis</taxon>
        <taxon>Mucoromycota</taxon>
        <taxon>Mucoromycotina</taxon>
        <taxon>Mucoromycetes</taxon>
        <taxon>Mucorales</taxon>
        <taxon>Mucorineae</taxon>
        <taxon>Rhizopodaceae</taxon>
        <taxon>Rhizopus</taxon>
    </lineage>
</organism>
<accession>A0A367IQB8</accession>
<comment type="caution">
    <text evidence="2">The sequence shown here is derived from an EMBL/GenBank/DDBJ whole genome shotgun (WGS) entry which is preliminary data.</text>
</comment>
<dbReference type="Pfam" id="PF20497">
    <property type="entry name" value="SWI-SNF_Ssr4_C"/>
    <property type="match status" value="1"/>
</dbReference>
<proteinExistence type="predicted"/>
<name>A0A367IQB8_RHIST</name>
<protein>
    <recommendedName>
        <fullName evidence="1">SWI/SNF and RSC complexes subunit Ssr4 C-terminal domain-containing protein</fullName>
    </recommendedName>
</protein>
<gene>
    <name evidence="2" type="ORF">CU098_007856</name>
</gene>
<evidence type="ECO:0000313" key="3">
    <source>
        <dbReference type="Proteomes" id="UP000253551"/>
    </source>
</evidence>
<reference evidence="2 3" key="1">
    <citation type="journal article" date="2018" name="G3 (Bethesda)">
        <title>Phylogenetic and Phylogenomic Definition of Rhizopus Species.</title>
        <authorList>
            <person name="Gryganskyi A.P."/>
            <person name="Golan J."/>
            <person name="Dolatabadi S."/>
            <person name="Mondo S."/>
            <person name="Robb S."/>
            <person name="Idnurm A."/>
            <person name="Muszewska A."/>
            <person name="Steczkiewicz K."/>
            <person name="Masonjones S."/>
            <person name="Liao H.L."/>
            <person name="Gajdeczka M.T."/>
            <person name="Anike F."/>
            <person name="Vuek A."/>
            <person name="Anishchenko I.M."/>
            <person name="Voigt K."/>
            <person name="de Hoog G.S."/>
            <person name="Smith M.E."/>
            <person name="Heitman J."/>
            <person name="Vilgalys R."/>
            <person name="Stajich J.E."/>
        </authorList>
    </citation>
    <scope>NUCLEOTIDE SEQUENCE [LARGE SCALE GENOMIC DNA]</scope>
    <source>
        <strain evidence="2 3">LSU 92-RS-03</strain>
    </source>
</reference>